<keyword evidence="2" id="KW-0472">Membrane</keyword>
<gene>
    <name evidence="3" type="ORF">N4264_02090</name>
</gene>
<accession>A0ABY6BEK5</accession>
<feature type="transmembrane region" description="Helical" evidence="2">
    <location>
        <begin position="30"/>
        <end position="49"/>
    </location>
</feature>
<evidence type="ECO:0000313" key="4">
    <source>
        <dbReference type="Proteomes" id="UP001064632"/>
    </source>
</evidence>
<proteinExistence type="predicted"/>
<dbReference type="Pfam" id="PF09935">
    <property type="entry name" value="DUF2167"/>
    <property type="match status" value="1"/>
</dbReference>
<feature type="transmembrane region" description="Helical" evidence="2">
    <location>
        <begin position="6"/>
        <end position="23"/>
    </location>
</feature>
<evidence type="ECO:0000313" key="3">
    <source>
        <dbReference type="EMBL" id="UXI68466.1"/>
    </source>
</evidence>
<dbReference type="EMBL" id="CP104694">
    <property type="protein sequence ID" value="UXI68466.1"/>
    <property type="molecule type" value="Genomic_DNA"/>
</dbReference>
<dbReference type="RefSeq" id="WP_261695426.1">
    <property type="nucleotide sequence ID" value="NZ_CP104694.1"/>
</dbReference>
<keyword evidence="4" id="KW-1185">Reference proteome</keyword>
<evidence type="ECO:0000256" key="2">
    <source>
        <dbReference type="SAM" id="Phobius"/>
    </source>
</evidence>
<feature type="transmembrane region" description="Helical" evidence="2">
    <location>
        <begin position="55"/>
        <end position="73"/>
    </location>
</feature>
<organism evidence="3 4">
    <name type="scientific">Tahibacter amnicola</name>
    <dbReference type="NCBI Taxonomy" id="2976241"/>
    <lineage>
        <taxon>Bacteria</taxon>
        <taxon>Pseudomonadati</taxon>
        <taxon>Pseudomonadota</taxon>
        <taxon>Gammaproteobacteria</taxon>
        <taxon>Lysobacterales</taxon>
        <taxon>Rhodanobacteraceae</taxon>
        <taxon>Tahibacter</taxon>
    </lineage>
</organism>
<evidence type="ECO:0000256" key="1">
    <source>
        <dbReference type="SAM" id="MobiDB-lite"/>
    </source>
</evidence>
<protein>
    <submittedName>
        <fullName evidence="3">DUF2167 domain-containing protein</fullName>
    </submittedName>
</protein>
<feature type="compositionally biased region" description="Low complexity" evidence="1">
    <location>
        <begin position="136"/>
        <end position="167"/>
    </location>
</feature>
<name>A0ABY6BEK5_9GAMM</name>
<feature type="region of interest" description="Disordered" evidence="1">
    <location>
        <begin position="121"/>
        <end position="170"/>
    </location>
</feature>
<sequence>MTLAFLAFAVSLIVSLLMVVRVWRASPMDGILSLLVPFYLLIAVVKYWSDPEHSIRGHAVILILCSALAYYGMSSAVSDYADQIEQQTIELTPQQKAALESGDDEQIARVMDELRQQHGVPPLGYAGDDAGGQAESAPVVSSTPAVSAPSSASNTYESSSAGSEESAMPVTTRPVPVASYADVANSVVFQRGRWAREATGFSLDVPHSFHILGGNDARRLTTALGGAEDSRLIGWVQHENLDIKDTKAWHVKVRWHPDGWIGADAKGLDSIALLQKAQAQGARPTGVLSSAGDLVGYAVAPGFDGHVVDWSEERLAPDSDKTVVDCHAVALGLRGAVEFTILGMPAASRALCHSSVLLLANRITFNTGREYTPTAPGDGLPRAPYTLSGLITRGP</sequence>
<dbReference type="Proteomes" id="UP001064632">
    <property type="component" value="Chromosome"/>
</dbReference>
<reference evidence="3" key="1">
    <citation type="submission" date="2022-09" db="EMBL/GenBank/DDBJ databases">
        <title>Tahibacter sp. nov., isolated from a fresh water.</title>
        <authorList>
            <person name="Baek J.H."/>
            <person name="Lee J.K."/>
            <person name="Kim J.M."/>
            <person name="Jeon C.O."/>
        </authorList>
    </citation>
    <scope>NUCLEOTIDE SEQUENCE</scope>
    <source>
        <strain evidence="3">W38</strain>
    </source>
</reference>
<keyword evidence="2" id="KW-1133">Transmembrane helix</keyword>
<dbReference type="InterPro" id="IPR018682">
    <property type="entry name" value="DUF2167_membr"/>
</dbReference>
<keyword evidence="2" id="KW-0812">Transmembrane</keyword>